<keyword evidence="1" id="KW-1133">Transmembrane helix</keyword>
<organism evidence="2 3">
    <name type="scientific">Lepraria neglecta</name>
    <dbReference type="NCBI Taxonomy" id="209136"/>
    <lineage>
        <taxon>Eukaryota</taxon>
        <taxon>Fungi</taxon>
        <taxon>Dikarya</taxon>
        <taxon>Ascomycota</taxon>
        <taxon>Pezizomycotina</taxon>
        <taxon>Lecanoromycetes</taxon>
        <taxon>OSLEUM clade</taxon>
        <taxon>Lecanoromycetidae</taxon>
        <taxon>Lecanorales</taxon>
        <taxon>Lecanorineae</taxon>
        <taxon>Stereocaulaceae</taxon>
        <taxon>Lepraria</taxon>
    </lineage>
</organism>
<dbReference type="AlphaFoldDB" id="A0AAE0DQN8"/>
<feature type="transmembrane region" description="Helical" evidence="1">
    <location>
        <begin position="345"/>
        <end position="366"/>
    </location>
</feature>
<proteinExistence type="predicted"/>
<feature type="transmembrane region" description="Helical" evidence="1">
    <location>
        <begin position="218"/>
        <end position="235"/>
    </location>
</feature>
<name>A0AAE0DQN8_9LECA</name>
<gene>
    <name evidence="2" type="ORF">OEA41_007783</name>
</gene>
<feature type="transmembrane region" description="Helical" evidence="1">
    <location>
        <begin position="189"/>
        <end position="211"/>
    </location>
</feature>
<feature type="transmembrane region" description="Helical" evidence="1">
    <location>
        <begin position="105"/>
        <end position="127"/>
    </location>
</feature>
<accession>A0AAE0DQN8</accession>
<dbReference type="Proteomes" id="UP001276659">
    <property type="component" value="Unassembled WGS sequence"/>
</dbReference>
<comment type="caution">
    <text evidence="2">The sequence shown here is derived from an EMBL/GenBank/DDBJ whole genome shotgun (WGS) entry which is preliminary data.</text>
</comment>
<reference evidence="2" key="1">
    <citation type="submission" date="2022-11" db="EMBL/GenBank/DDBJ databases">
        <title>Chromosomal genome sequence assembly and mating type (MAT) locus characterization of the leprose asexual lichenized fungus Lepraria neglecta (Nyl.) Erichsen.</title>
        <authorList>
            <person name="Allen J.L."/>
            <person name="Pfeffer B."/>
        </authorList>
    </citation>
    <scope>NUCLEOTIDE SEQUENCE</scope>
    <source>
        <strain evidence="2">Allen 5258</strain>
    </source>
</reference>
<evidence type="ECO:0000256" key="1">
    <source>
        <dbReference type="SAM" id="Phobius"/>
    </source>
</evidence>
<keyword evidence="1" id="KW-0472">Membrane</keyword>
<keyword evidence="1" id="KW-0812">Transmembrane</keyword>
<sequence>MSAAASLMNITFRQLDFTANCSNLALGIQVWNNFLYYDEGNYYYALNGTATTDSEAVDDGPGGPDGDFPDFWTNGTAPDWIAFWRATLGAKIPDTYLSLTDNDVLVAYCIEASILALSLIFYGLKLFKEHVAGRPSSKGCGLSDPHDAAVVASSASFLDTSSYFSLSISFAAIIFNYKNSPLLYEDKLGQISTLLTIDAPVAIALLSYPWLERRDLRVFLAAIATLMTFIIQFMFRRAKKFNPTTNICFNWNSVVEGFFQDRFIVKAVWASLVFPFFVWKVVPWHIFRRTHPSTNTKPRKPFRIPQQLRIWQRLPLWERFVNSSAILTLCAKSWACTKNIRWEILIAYTLAAYALYDSLYDIRFLIFLRKQESFISSTKDTAEEQWGYGQILAVCVWVPVIVEYFYALGWKLGWWGKKAEVAEKEWICDADNVDAETEYEMVIPEGR</sequence>
<evidence type="ECO:0000313" key="2">
    <source>
        <dbReference type="EMBL" id="KAK3176460.1"/>
    </source>
</evidence>
<protein>
    <submittedName>
        <fullName evidence="2">Uncharacterized protein</fullName>
    </submittedName>
</protein>
<evidence type="ECO:0000313" key="3">
    <source>
        <dbReference type="Proteomes" id="UP001276659"/>
    </source>
</evidence>
<dbReference type="EMBL" id="JASNWA010000004">
    <property type="protein sequence ID" value="KAK3176460.1"/>
    <property type="molecule type" value="Genomic_DNA"/>
</dbReference>
<feature type="transmembrane region" description="Helical" evidence="1">
    <location>
        <begin position="386"/>
        <end position="408"/>
    </location>
</feature>
<keyword evidence="3" id="KW-1185">Reference proteome</keyword>
<feature type="transmembrane region" description="Helical" evidence="1">
    <location>
        <begin position="263"/>
        <end position="282"/>
    </location>
</feature>